<reference evidence="2 3" key="1">
    <citation type="submission" date="2015-01" db="EMBL/GenBank/DDBJ databases">
        <title>Evolution of Trichinella species and genotypes.</title>
        <authorList>
            <person name="Korhonen P.K."/>
            <person name="Edoardo P."/>
            <person name="Giuseppe L.R."/>
            <person name="Gasser R.B."/>
        </authorList>
    </citation>
    <scope>NUCLEOTIDE SEQUENCE [LARGE SCALE GENOMIC DNA]</scope>
    <source>
        <strain evidence="2">ISS470</strain>
    </source>
</reference>
<proteinExistence type="predicted"/>
<evidence type="ECO:0000256" key="1">
    <source>
        <dbReference type="SAM" id="Phobius"/>
    </source>
</evidence>
<dbReference type="AlphaFoldDB" id="A0A0V1DN68"/>
<keyword evidence="1" id="KW-0472">Membrane</keyword>
<evidence type="ECO:0000313" key="3">
    <source>
        <dbReference type="Proteomes" id="UP000054995"/>
    </source>
</evidence>
<feature type="transmembrane region" description="Helical" evidence="1">
    <location>
        <begin position="6"/>
        <end position="28"/>
    </location>
</feature>
<keyword evidence="1" id="KW-0812">Transmembrane</keyword>
<dbReference type="EMBL" id="JYDT01002914">
    <property type="protein sequence ID" value="KRY62868.1"/>
    <property type="molecule type" value="Genomic_DNA"/>
</dbReference>
<protein>
    <submittedName>
        <fullName evidence="2">Uncharacterized protein</fullName>
    </submittedName>
</protein>
<sequence>MLVASSTLFFFILHVYYGLLRVYVFVVLKCFQK</sequence>
<keyword evidence="1" id="KW-1133">Transmembrane helix</keyword>
<comment type="caution">
    <text evidence="2">The sequence shown here is derived from an EMBL/GenBank/DDBJ whole genome shotgun (WGS) entry which is preliminary data.</text>
</comment>
<keyword evidence="3" id="KW-1185">Reference proteome</keyword>
<evidence type="ECO:0000313" key="2">
    <source>
        <dbReference type="EMBL" id="KRY62868.1"/>
    </source>
</evidence>
<dbReference type="Proteomes" id="UP000054995">
    <property type="component" value="Unassembled WGS sequence"/>
</dbReference>
<organism evidence="2 3">
    <name type="scientific">Trichinella pseudospiralis</name>
    <name type="common">Parasitic roundworm</name>
    <dbReference type="NCBI Taxonomy" id="6337"/>
    <lineage>
        <taxon>Eukaryota</taxon>
        <taxon>Metazoa</taxon>
        <taxon>Ecdysozoa</taxon>
        <taxon>Nematoda</taxon>
        <taxon>Enoplea</taxon>
        <taxon>Dorylaimia</taxon>
        <taxon>Trichinellida</taxon>
        <taxon>Trichinellidae</taxon>
        <taxon>Trichinella</taxon>
    </lineage>
</organism>
<gene>
    <name evidence="2" type="ORF">T4D_3810</name>
</gene>
<accession>A0A0V1DN68</accession>
<name>A0A0V1DN68_TRIPS</name>